<feature type="domain" description="RNA polymerase sigma-70 region 2" evidence="5">
    <location>
        <begin position="7"/>
        <end position="74"/>
    </location>
</feature>
<evidence type="ECO:0000259" key="5">
    <source>
        <dbReference type="Pfam" id="PF04542"/>
    </source>
</evidence>
<evidence type="ECO:0000256" key="3">
    <source>
        <dbReference type="ARBA" id="ARBA00023082"/>
    </source>
</evidence>
<evidence type="ECO:0000259" key="6">
    <source>
        <dbReference type="Pfam" id="PF08281"/>
    </source>
</evidence>
<evidence type="ECO:0000256" key="2">
    <source>
        <dbReference type="ARBA" id="ARBA00023015"/>
    </source>
</evidence>
<keyword evidence="3" id="KW-0731">Sigma factor</keyword>
<dbReference type="SUPFAM" id="SSF88946">
    <property type="entry name" value="Sigma2 domain of RNA polymerase sigma factors"/>
    <property type="match status" value="1"/>
</dbReference>
<comment type="similarity">
    <text evidence="1">Belongs to the sigma-70 factor family. ECF subfamily.</text>
</comment>
<dbReference type="InterPro" id="IPR014284">
    <property type="entry name" value="RNA_pol_sigma-70_dom"/>
</dbReference>
<evidence type="ECO:0000313" key="7">
    <source>
        <dbReference type="EMBL" id="MDQ0165888.1"/>
    </source>
</evidence>
<keyword evidence="8" id="KW-1185">Reference proteome</keyword>
<evidence type="ECO:0000313" key="8">
    <source>
        <dbReference type="Proteomes" id="UP001235840"/>
    </source>
</evidence>
<dbReference type="EMBL" id="JAUSTY010000006">
    <property type="protein sequence ID" value="MDQ0165888.1"/>
    <property type="molecule type" value="Genomic_DNA"/>
</dbReference>
<dbReference type="SUPFAM" id="SSF88659">
    <property type="entry name" value="Sigma3 and sigma4 domains of RNA polymerase sigma factors"/>
    <property type="match status" value="1"/>
</dbReference>
<organism evidence="7 8">
    <name type="scientific">Caldalkalibacillus horti</name>
    <dbReference type="NCBI Taxonomy" id="77523"/>
    <lineage>
        <taxon>Bacteria</taxon>
        <taxon>Bacillati</taxon>
        <taxon>Bacillota</taxon>
        <taxon>Bacilli</taxon>
        <taxon>Bacillales</taxon>
        <taxon>Bacillaceae</taxon>
        <taxon>Caldalkalibacillus</taxon>
    </lineage>
</organism>
<dbReference type="InterPro" id="IPR013324">
    <property type="entry name" value="RNA_pol_sigma_r3/r4-like"/>
</dbReference>
<dbReference type="CDD" id="cd06171">
    <property type="entry name" value="Sigma70_r4"/>
    <property type="match status" value="1"/>
</dbReference>
<dbReference type="Pfam" id="PF04542">
    <property type="entry name" value="Sigma70_r2"/>
    <property type="match status" value="1"/>
</dbReference>
<dbReference type="NCBIfam" id="TIGR02937">
    <property type="entry name" value="sigma70-ECF"/>
    <property type="match status" value="1"/>
</dbReference>
<sequence length="176" mass="21007">MNWDLIWREYHQEIYMYVYYRVYNKQEAEDITQEAFLKVIRASKRYEDRDTKGMIALLKTTARNLVVDSWRKQNTSAKHVYVELDMLDLTEQERIEDLVEQKDEIRRALQLLNHEQRKIVKYRLLQGFSIAETAKLMGKSISAIKTTQHRSIQFLRGVLNQQKPQQTNRVSAEQAV</sequence>
<dbReference type="Pfam" id="PF08281">
    <property type="entry name" value="Sigma70_r4_2"/>
    <property type="match status" value="1"/>
</dbReference>
<comment type="caution">
    <text evidence="7">The sequence shown here is derived from an EMBL/GenBank/DDBJ whole genome shotgun (WGS) entry which is preliminary data.</text>
</comment>
<keyword evidence="4" id="KW-0804">Transcription</keyword>
<dbReference type="InterPro" id="IPR007627">
    <property type="entry name" value="RNA_pol_sigma70_r2"/>
</dbReference>
<dbReference type="InterPro" id="IPR013249">
    <property type="entry name" value="RNA_pol_sigma70_r4_t2"/>
</dbReference>
<proteinExistence type="inferred from homology"/>
<dbReference type="InterPro" id="IPR013325">
    <property type="entry name" value="RNA_pol_sigma_r2"/>
</dbReference>
<dbReference type="InterPro" id="IPR036388">
    <property type="entry name" value="WH-like_DNA-bd_sf"/>
</dbReference>
<evidence type="ECO:0000256" key="4">
    <source>
        <dbReference type="ARBA" id="ARBA00023163"/>
    </source>
</evidence>
<dbReference type="Proteomes" id="UP001235840">
    <property type="component" value="Unassembled WGS sequence"/>
</dbReference>
<dbReference type="Gene3D" id="1.10.10.10">
    <property type="entry name" value="Winged helix-like DNA-binding domain superfamily/Winged helix DNA-binding domain"/>
    <property type="match status" value="1"/>
</dbReference>
<dbReference type="PANTHER" id="PTHR43133:SF57">
    <property type="entry name" value="RNA POLYMERASE SIGMA-70 FACTOR"/>
    <property type="match status" value="1"/>
</dbReference>
<evidence type="ECO:0000256" key="1">
    <source>
        <dbReference type="ARBA" id="ARBA00010641"/>
    </source>
</evidence>
<feature type="domain" description="RNA polymerase sigma factor 70 region 4 type 2" evidence="6">
    <location>
        <begin position="103"/>
        <end position="153"/>
    </location>
</feature>
<accession>A0ABT9VY33</accession>
<protein>
    <submittedName>
        <fullName evidence="7">RNA polymerase sigma-70 factor (ECF subfamily)</fullName>
    </submittedName>
</protein>
<gene>
    <name evidence="7" type="ORF">J2S11_001789</name>
</gene>
<keyword evidence="2" id="KW-0805">Transcription regulation</keyword>
<reference evidence="7 8" key="1">
    <citation type="submission" date="2023-07" db="EMBL/GenBank/DDBJ databases">
        <title>Genomic Encyclopedia of Type Strains, Phase IV (KMG-IV): sequencing the most valuable type-strain genomes for metagenomic binning, comparative biology and taxonomic classification.</title>
        <authorList>
            <person name="Goeker M."/>
        </authorList>
    </citation>
    <scope>NUCLEOTIDE SEQUENCE [LARGE SCALE GENOMIC DNA]</scope>
    <source>
        <strain evidence="7 8">DSM 12751</strain>
    </source>
</reference>
<dbReference type="PANTHER" id="PTHR43133">
    <property type="entry name" value="RNA POLYMERASE ECF-TYPE SIGMA FACTO"/>
    <property type="match status" value="1"/>
</dbReference>
<dbReference type="Gene3D" id="1.10.1740.10">
    <property type="match status" value="1"/>
</dbReference>
<dbReference type="InterPro" id="IPR039425">
    <property type="entry name" value="RNA_pol_sigma-70-like"/>
</dbReference>
<dbReference type="RefSeq" id="WP_307393573.1">
    <property type="nucleotide sequence ID" value="NZ_BAAADK010000032.1"/>
</dbReference>
<name>A0ABT9VY33_9BACI</name>